<protein>
    <recommendedName>
        <fullName evidence="4">DUF4806 domain-containing protein</fullName>
    </recommendedName>
</protein>
<proteinExistence type="predicted"/>
<dbReference type="PANTHER" id="PTHR34153:SF2">
    <property type="entry name" value="SI:CH211-262H13.3-RELATED"/>
    <property type="match status" value="1"/>
</dbReference>
<organism evidence="2 3">
    <name type="scientific">Huso huso</name>
    <name type="common">Beluga</name>
    <name type="synonym">Acipenser huso</name>
    <dbReference type="NCBI Taxonomy" id="61971"/>
    <lineage>
        <taxon>Eukaryota</taxon>
        <taxon>Metazoa</taxon>
        <taxon>Chordata</taxon>
        <taxon>Craniata</taxon>
        <taxon>Vertebrata</taxon>
        <taxon>Euteleostomi</taxon>
        <taxon>Actinopterygii</taxon>
        <taxon>Chondrostei</taxon>
        <taxon>Acipenseriformes</taxon>
        <taxon>Acipenseridae</taxon>
        <taxon>Huso</taxon>
    </lineage>
</organism>
<sequence length="151" mass="17482">MESIEVVLPEGRKLESTDALQKFDEHLNVNTRKRMVRILQSIEGGSNLPKICRAIMRSLLTNKVMSMYSVVGQKGKLPFKNLEIAKIIMRTIKKSTLDKFKENEIFYEIGEVLSNAPNQPGGINYERRHRARRERSGTQHPRMDEEEESDH</sequence>
<accession>A0ABR0ZVY5</accession>
<evidence type="ECO:0000313" key="2">
    <source>
        <dbReference type="EMBL" id="KAK6488849.1"/>
    </source>
</evidence>
<feature type="compositionally biased region" description="Basic and acidic residues" evidence="1">
    <location>
        <begin position="134"/>
        <end position="143"/>
    </location>
</feature>
<name>A0ABR0ZVY5_HUSHU</name>
<comment type="caution">
    <text evidence="2">The sequence shown here is derived from an EMBL/GenBank/DDBJ whole genome shotgun (WGS) entry which is preliminary data.</text>
</comment>
<evidence type="ECO:0000256" key="1">
    <source>
        <dbReference type="SAM" id="MobiDB-lite"/>
    </source>
</evidence>
<gene>
    <name evidence="2" type="ORF">HHUSO_G7786</name>
</gene>
<feature type="region of interest" description="Disordered" evidence="1">
    <location>
        <begin position="118"/>
        <end position="151"/>
    </location>
</feature>
<evidence type="ECO:0000313" key="3">
    <source>
        <dbReference type="Proteomes" id="UP001369086"/>
    </source>
</evidence>
<evidence type="ECO:0008006" key="4">
    <source>
        <dbReference type="Google" id="ProtNLM"/>
    </source>
</evidence>
<dbReference type="Proteomes" id="UP001369086">
    <property type="component" value="Unassembled WGS sequence"/>
</dbReference>
<keyword evidence="3" id="KW-1185">Reference proteome</keyword>
<dbReference type="EMBL" id="JAHFZB010000006">
    <property type="protein sequence ID" value="KAK6488849.1"/>
    <property type="molecule type" value="Genomic_DNA"/>
</dbReference>
<reference evidence="2 3" key="1">
    <citation type="submission" date="2021-05" db="EMBL/GenBank/DDBJ databases">
        <authorList>
            <person name="Zahm M."/>
            <person name="Klopp C."/>
            <person name="Cabau C."/>
            <person name="Kuhl H."/>
            <person name="Suciu R."/>
            <person name="Ciorpac M."/>
            <person name="Holostenco D."/>
            <person name="Gessner J."/>
            <person name="Wuertz S."/>
            <person name="Hohne C."/>
            <person name="Stock M."/>
            <person name="Gislard M."/>
            <person name="Lluch J."/>
            <person name="Milhes M."/>
            <person name="Lampietro C."/>
            <person name="Lopez Roques C."/>
            <person name="Donnadieu C."/>
            <person name="Du K."/>
            <person name="Schartl M."/>
            <person name="Guiguen Y."/>
        </authorList>
    </citation>
    <scope>NUCLEOTIDE SEQUENCE [LARGE SCALE GENOMIC DNA]</scope>
    <source>
        <strain evidence="2">Hh-F2</strain>
        <tissue evidence="2">Blood</tissue>
    </source>
</reference>
<dbReference type="PANTHER" id="PTHR34153">
    <property type="entry name" value="SI:CH211-262H13.3-RELATED-RELATED"/>
    <property type="match status" value="1"/>
</dbReference>